<gene>
    <name evidence="9" type="ORF">CHL78_002205</name>
</gene>
<dbReference type="Proteomes" id="UP000215694">
    <property type="component" value="Unassembled WGS sequence"/>
</dbReference>
<dbReference type="AlphaFoldDB" id="A0A371J8P1"/>
<reference evidence="9 10" key="1">
    <citation type="journal article" date="2017" name="Genome Announc.">
        <title>Draft Genome Sequence of Romboutsia weinsteinii sp. nov. Strain CCRI-19649(T) Isolated from Surface Water.</title>
        <authorList>
            <person name="Maheux A.F."/>
            <person name="Boudreau D.K."/>
            <person name="Berube E."/>
            <person name="Boissinot M."/>
            <person name="Cantin P."/>
            <person name="Raymond F."/>
            <person name="Corbeil J."/>
            <person name="Omar R.F."/>
            <person name="Bergeron M.G."/>
        </authorList>
    </citation>
    <scope>NUCLEOTIDE SEQUENCE [LARGE SCALE GENOMIC DNA]</scope>
    <source>
        <strain evidence="9 10">CCRI-19649</strain>
    </source>
</reference>
<proteinExistence type="predicted"/>
<dbReference type="InterPro" id="IPR001789">
    <property type="entry name" value="Sig_transdc_resp-reg_receiver"/>
</dbReference>
<feature type="domain" description="Response regulatory" evidence="8">
    <location>
        <begin position="3"/>
        <end position="120"/>
    </location>
</feature>
<name>A0A371J8P1_9FIRM</name>
<evidence type="ECO:0000256" key="2">
    <source>
        <dbReference type="ARBA" id="ARBA00023015"/>
    </source>
</evidence>
<evidence type="ECO:0000256" key="3">
    <source>
        <dbReference type="ARBA" id="ARBA00023125"/>
    </source>
</evidence>
<keyword evidence="6" id="KW-0597">Phosphoprotein</keyword>
<sequence length="511" mass="58952">MIKIIIAEDQQLILKDLCNKISKIDDDINIVATAINGADAYEKIIDLRPDIVFTDINMPIMDGIQMIEKVKSKNIDTRFVVISGYKDFEYARAAIKVGVDEYLLKPILIEDIKKILNNLKSKISMKQNDYEQHIIDKLINSTVTDKPTINTNFDYKYYYVILFVAGPYSSFTIDFDTQFTQILNNIDLMNISKNYLGIDDRMFLTKGKNNNEMVGIWASNHDYSNNIRLFCDEVISICNEKDVFLTVGLSRPIKHIDNIGITSQIVRTVLKKKIVFSQSNILDCSKNDMYVHNHRIFLTDNIEKSIKFMVQNNQKDNFISTCLDLIKTLKENSATQLEIDKCLKSLKDICNTYILSEYNISDIDIKIDECISSSSNYDELSSNIKFIFNEFIDDYNKNTLKNNSMNDIIQSSKEYIKSHFSEDININDIASLFSVSPTYFSRLFKKEVGIPPVVYLTRYRLEKACEYFDNTEFTVKEVSELCGYSDPFYFSKAFKSIIGVSPKTYKSKIKA</sequence>
<dbReference type="InterPro" id="IPR009057">
    <property type="entry name" value="Homeodomain-like_sf"/>
</dbReference>
<dbReference type="GO" id="GO:0003700">
    <property type="term" value="F:DNA-binding transcription factor activity"/>
    <property type="evidence" value="ECO:0007669"/>
    <property type="project" value="InterPro"/>
</dbReference>
<dbReference type="Gene3D" id="3.40.50.2300">
    <property type="match status" value="1"/>
</dbReference>
<evidence type="ECO:0000256" key="4">
    <source>
        <dbReference type="ARBA" id="ARBA00023163"/>
    </source>
</evidence>
<dbReference type="GO" id="GO:0000160">
    <property type="term" value="P:phosphorelay signal transduction system"/>
    <property type="evidence" value="ECO:0007669"/>
    <property type="project" value="InterPro"/>
</dbReference>
<dbReference type="SMART" id="SM00448">
    <property type="entry name" value="REC"/>
    <property type="match status" value="1"/>
</dbReference>
<evidence type="ECO:0000256" key="6">
    <source>
        <dbReference type="PROSITE-ProRule" id="PRU00169"/>
    </source>
</evidence>
<dbReference type="InterPro" id="IPR011006">
    <property type="entry name" value="CheY-like_superfamily"/>
</dbReference>
<dbReference type="RefSeq" id="WP_094367865.1">
    <property type="nucleotide sequence ID" value="NZ_NOJY02000003.1"/>
</dbReference>
<evidence type="ECO:0000256" key="5">
    <source>
        <dbReference type="ARBA" id="ARBA00024867"/>
    </source>
</evidence>
<organism evidence="9 10">
    <name type="scientific">Romboutsia weinsteinii</name>
    <dbReference type="NCBI Taxonomy" id="2020949"/>
    <lineage>
        <taxon>Bacteria</taxon>
        <taxon>Bacillati</taxon>
        <taxon>Bacillota</taxon>
        <taxon>Clostridia</taxon>
        <taxon>Peptostreptococcales</taxon>
        <taxon>Peptostreptococcaceae</taxon>
        <taxon>Romboutsia</taxon>
    </lineage>
</organism>
<comment type="caution">
    <text evidence="9">The sequence shown here is derived from an EMBL/GenBank/DDBJ whole genome shotgun (WGS) entry which is preliminary data.</text>
</comment>
<evidence type="ECO:0000256" key="1">
    <source>
        <dbReference type="ARBA" id="ARBA00018672"/>
    </source>
</evidence>
<evidence type="ECO:0000259" key="7">
    <source>
        <dbReference type="PROSITE" id="PS01124"/>
    </source>
</evidence>
<comment type="function">
    <text evidence="5">May play the central regulatory role in sporulation. It may be an element of the effector pathway responsible for the activation of sporulation genes in response to nutritional stress. Spo0A may act in concert with spo0H (a sigma factor) to control the expression of some genes that are critical to the sporulation process.</text>
</comment>
<feature type="modified residue" description="4-aspartylphosphate" evidence="6">
    <location>
        <position position="55"/>
    </location>
</feature>
<keyword evidence="2" id="KW-0805">Transcription regulation</keyword>
<dbReference type="SUPFAM" id="SSF46689">
    <property type="entry name" value="Homeodomain-like"/>
    <property type="match status" value="2"/>
</dbReference>
<keyword evidence="3" id="KW-0238">DNA-binding</keyword>
<protein>
    <recommendedName>
        <fullName evidence="1">Stage 0 sporulation protein A homolog</fullName>
    </recommendedName>
</protein>
<dbReference type="OrthoDB" id="9794370at2"/>
<dbReference type="CDD" id="cd17536">
    <property type="entry name" value="REC_YesN-like"/>
    <property type="match status" value="1"/>
</dbReference>
<keyword evidence="10" id="KW-1185">Reference proteome</keyword>
<dbReference type="InterPro" id="IPR020449">
    <property type="entry name" value="Tscrpt_reg_AraC-type_HTH"/>
</dbReference>
<evidence type="ECO:0000313" key="10">
    <source>
        <dbReference type="Proteomes" id="UP000215694"/>
    </source>
</evidence>
<evidence type="ECO:0000259" key="8">
    <source>
        <dbReference type="PROSITE" id="PS50110"/>
    </source>
</evidence>
<dbReference type="GO" id="GO:0043565">
    <property type="term" value="F:sequence-specific DNA binding"/>
    <property type="evidence" value="ECO:0007669"/>
    <property type="project" value="InterPro"/>
</dbReference>
<dbReference type="SUPFAM" id="SSF52172">
    <property type="entry name" value="CheY-like"/>
    <property type="match status" value="1"/>
</dbReference>
<dbReference type="PROSITE" id="PS50110">
    <property type="entry name" value="RESPONSE_REGULATORY"/>
    <property type="match status" value="1"/>
</dbReference>
<dbReference type="Pfam" id="PF00072">
    <property type="entry name" value="Response_reg"/>
    <property type="match status" value="1"/>
</dbReference>
<dbReference type="PROSITE" id="PS01124">
    <property type="entry name" value="HTH_ARAC_FAMILY_2"/>
    <property type="match status" value="1"/>
</dbReference>
<dbReference type="PANTHER" id="PTHR43280:SF2">
    <property type="entry name" value="HTH-TYPE TRANSCRIPTIONAL REGULATOR EXSA"/>
    <property type="match status" value="1"/>
</dbReference>
<dbReference type="SMART" id="SM00342">
    <property type="entry name" value="HTH_ARAC"/>
    <property type="match status" value="1"/>
</dbReference>
<accession>A0A371J8P1</accession>
<dbReference type="InterPro" id="IPR018060">
    <property type="entry name" value="HTH_AraC"/>
</dbReference>
<evidence type="ECO:0000313" key="9">
    <source>
        <dbReference type="EMBL" id="RDY29141.1"/>
    </source>
</evidence>
<dbReference type="EMBL" id="NOJY02000003">
    <property type="protein sequence ID" value="RDY29141.1"/>
    <property type="molecule type" value="Genomic_DNA"/>
</dbReference>
<keyword evidence="4" id="KW-0804">Transcription</keyword>
<feature type="domain" description="HTH araC/xylS-type" evidence="7">
    <location>
        <begin position="410"/>
        <end position="508"/>
    </location>
</feature>
<dbReference type="Gene3D" id="1.10.10.60">
    <property type="entry name" value="Homeodomain-like"/>
    <property type="match status" value="2"/>
</dbReference>
<dbReference type="PANTHER" id="PTHR43280">
    <property type="entry name" value="ARAC-FAMILY TRANSCRIPTIONAL REGULATOR"/>
    <property type="match status" value="1"/>
</dbReference>
<dbReference type="Pfam" id="PF12833">
    <property type="entry name" value="HTH_18"/>
    <property type="match status" value="1"/>
</dbReference>
<dbReference type="PRINTS" id="PR00032">
    <property type="entry name" value="HTHARAC"/>
</dbReference>